<reference evidence="2 3" key="1">
    <citation type="submission" date="2020-04" db="EMBL/GenBank/DDBJ databases">
        <title>Flammeovirga sp. SR4, a novel species isolated from seawater.</title>
        <authorList>
            <person name="Wang X."/>
        </authorList>
    </citation>
    <scope>NUCLEOTIDE SEQUENCE [LARGE SCALE GENOMIC DNA]</scope>
    <source>
        <strain evidence="2 3">SR4</strain>
    </source>
</reference>
<proteinExistence type="predicted"/>
<sequence length="421" mass="48763">MKSYLYLILLILCLSQVNAQDWEKRHSFAKTYFGIDNYIATNLANGSFLNANNEVESFQKHGFITPSINIGATHFWGHADFFISISTIDIKFGEDKIENSYRLGTFTGLRVYPIASKEQSIRPYIGYKFSPFRYTQKDLKNDQFKFTQVKSVVDIGLGIQLSKFYFTLEYSRVINPDFDIYLSREVVSQDQFPEHLFQIGVNYMMETTKGANNQLSKQANDQFSASNKWGLFFGIGPSASFPIKSSNYVTDKYPFLDDKTFPVIYPDIALGYHFTKLDIISALSFRPISQTRSAYGIEQKIQRHSINMEAYKYIADYHGFVPYIGLGLSYEKLHFSEKDNGHETSSFNTNEFSPNLVFGWDIRPSVKGDGWVLRTNLRYYPFLELEHQGKKLSLQHLEFNFIQFVIYPQRLKQIKKIASTY</sequence>
<evidence type="ECO:0008006" key="4">
    <source>
        <dbReference type="Google" id="ProtNLM"/>
    </source>
</evidence>
<dbReference type="RefSeq" id="WP_168882153.1">
    <property type="nucleotide sequence ID" value="NZ_JABAIL010000003.1"/>
</dbReference>
<accession>A0A7X8XVU7</accession>
<feature type="chain" id="PRO_5031038334" description="Outer membrane protein beta-barrel domain-containing protein" evidence="1">
    <location>
        <begin position="20"/>
        <end position="421"/>
    </location>
</feature>
<evidence type="ECO:0000256" key="1">
    <source>
        <dbReference type="SAM" id="SignalP"/>
    </source>
</evidence>
<dbReference type="InterPro" id="IPR011250">
    <property type="entry name" value="OMP/PagP_B-barrel"/>
</dbReference>
<protein>
    <recommendedName>
        <fullName evidence="4">Outer membrane protein beta-barrel domain-containing protein</fullName>
    </recommendedName>
</protein>
<feature type="signal peptide" evidence="1">
    <location>
        <begin position="1"/>
        <end position="19"/>
    </location>
</feature>
<dbReference type="Gene3D" id="2.40.160.20">
    <property type="match status" value="1"/>
</dbReference>
<dbReference type="AlphaFoldDB" id="A0A7X8XVU7"/>
<dbReference type="EMBL" id="JABAIL010000003">
    <property type="protein sequence ID" value="NLR91430.1"/>
    <property type="molecule type" value="Genomic_DNA"/>
</dbReference>
<comment type="caution">
    <text evidence="2">The sequence shown here is derived from an EMBL/GenBank/DDBJ whole genome shotgun (WGS) entry which is preliminary data.</text>
</comment>
<keyword evidence="3" id="KW-1185">Reference proteome</keyword>
<dbReference type="Proteomes" id="UP000585050">
    <property type="component" value="Unassembled WGS sequence"/>
</dbReference>
<dbReference type="SUPFAM" id="SSF56925">
    <property type="entry name" value="OMPA-like"/>
    <property type="match status" value="1"/>
</dbReference>
<keyword evidence="1" id="KW-0732">Signal</keyword>
<organism evidence="2 3">
    <name type="scientific">Flammeovirga agarivorans</name>
    <dbReference type="NCBI Taxonomy" id="2726742"/>
    <lineage>
        <taxon>Bacteria</taxon>
        <taxon>Pseudomonadati</taxon>
        <taxon>Bacteroidota</taxon>
        <taxon>Cytophagia</taxon>
        <taxon>Cytophagales</taxon>
        <taxon>Flammeovirgaceae</taxon>
        <taxon>Flammeovirga</taxon>
    </lineage>
</organism>
<name>A0A7X8XVU7_9BACT</name>
<evidence type="ECO:0000313" key="2">
    <source>
        <dbReference type="EMBL" id="NLR91430.1"/>
    </source>
</evidence>
<evidence type="ECO:0000313" key="3">
    <source>
        <dbReference type="Proteomes" id="UP000585050"/>
    </source>
</evidence>
<gene>
    <name evidence="2" type="ORF">HGP29_09450</name>
</gene>